<accession>A0A368KPA3</accession>
<feature type="compositionally biased region" description="Polar residues" evidence="1">
    <location>
        <begin position="295"/>
        <end position="305"/>
    </location>
</feature>
<protein>
    <submittedName>
        <fullName evidence="3">Uncharacterized protein</fullName>
    </submittedName>
</protein>
<proteinExistence type="predicted"/>
<sequence length="317" mass="35232">MQLRINDLLLLILGFAVCFWLGSLDPYWGWSSVVALLTSLLFFLNRHYQKLRGCLAPLAALPLVIAITFGLALLTGLRYPAPWIVNADQALPFESWVERGQHALGLSMWSIIITPIIWLFWQATFLEELIQPPPRAAQEEGGTPVQAEAPLPRPGQFQMTDLLLIVVGFAVCFGIGTVNFAKGWIALIAMDTTLAFFVAQRGLVGPREMPGCIRAVLVLPLVSLLMFLIALLAGLQHPPLLAPPNFQQPPFESVEQRVQHAVALACWTIFVMPPVWLFWTILFAWFNARKPMPPQMTSTNKNRQATAGDGDGLPERE</sequence>
<name>A0A368KPA3_9BACT</name>
<feature type="region of interest" description="Disordered" evidence="1">
    <location>
        <begin position="294"/>
        <end position="317"/>
    </location>
</feature>
<organism evidence="3 4">
    <name type="scientific">Bremerella cremea</name>
    <dbReference type="NCBI Taxonomy" id="1031537"/>
    <lineage>
        <taxon>Bacteria</taxon>
        <taxon>Pseudomonadati</taxon>
        <taxon>Planctomycetota</taxon>
        <taxon>Planctomycetia</taxon>
        <taxon>Pirellulales</taxon>
        <taxon>Pirellulaceae</taxon>
        <taxon>Bremerella</taxon>
    </lineage>
</organism>
<evidence type="ECO:0000256" key="2">
    <source>
        <dbReference type="SAM" id="Phobius"/>
    </source>
</evidence>
<feature type="transmembrane region" description="Helical" evidence="2">
    <location>
        <begin position="101"/>
        <end position="121"/>
    </location>
</feature>
<dbReference type="RefSeq" id="WP_114371344.1">
    <property type="nucleotide sequence ID" value="NZ_QPEX01000044.1"/>
</dbReference>
<keyword evidence="2" id="KW-0472">Membrane</keyword>
<dbReference type="Proteomes" id="UP000253562">
    <property type="component" value="Unassembled WGS sequence"/>
</dbReference>
<evidence type="ECO:0000313" key="3">
    <source>
        <dbReference type="EMBL" id="RCS42112.1"/>
    </source>
</evidence>
<comment type="caution">
    <text evidence="3">The sequence shown here is derived from an EMBL/GenBank/DDBJ whole genome shotgun (WGS) entry which is preliminary data.</text>
</comment>
<evidence type="ECO:0000256" key="1">
    <source>
        <dbReference type="SAM" id="MobiDB-lite"/>
    </source>
</evidence>
<gene>
    <name evidence="3" type="ORF">DTL42_19985</name>
</gene>
<feature type="transmembrane region" description="Helical" evidence="2">
    <location>
        <begin position="5"/>
        <end position="22"/>
    </location>
</feature>
<keyword evidence="2" id="KW-1133">Transmembrane helix</keyword>
<keyword evidence="2" id="KW-0812">Transmembrane</keyword>
<reference evidence="3 4" key="1">
    <citation type="submission" date="2018-07" db="EMBL/GenBank/DDBJ databases">
        <title>Comparative genomes isolates from brazilian mangrove.</title>
        <authorList>
            <person name="De Araujo J.E."/>
            <person name="Taketani R.G."/>
            <person name="Silva M.C.P."/>
            <person name="Lourenco M.V."/>
            <person name="Oliveira V.M."/>
            <person name="Andreote F.D."/>
        </authorList>
    </citation>
    <scope>NUCLEOTIDE SEQUENCE [LARGE SCALE GENOMIC DNA]</scope>
    <source>
        <strain evidence="3 4">HEX PRIS-MGV</strain>
    </source>
</reference>
<dbReference type="AlphaFoldDB" id="A0A368KPA3"/>
<feature type="transmembrane region" description="Helical" evidence="2">
    <location>
        <begin position="162"/>
        <end position="178"/>
    </location>
</feature>
<dbReference type="EMBL" id="QPEX01000044">
    <property type="protein sequence ID" value="RCS42112.1"/>
    <property type="molecule type" value="Genomic_DNA"/>
</dbReference>
<feature type="transmembrane region" description="Helical" evidence="2">
    <location>
        <begin position="184"/>
        <end position="204"/>
    </location>
</feature>
<feature type="transmembrane region" description="Helical" evidence="2">
    <location>
        <begin position="56"/>
        <end position="81"/>
    </location>
</feature>
<feature type="transmembrane region" description="Helical" evidence="2">
    <location>
        <begin position="216"/>
        <end position="235"/>
    </location>
</feature>
<feature type="transmembrane region" description="Helical" evidence="2">
    <location>
        <begin position="261"/>
        <end position="286"/>
    </location>
</feature>
<evidence type="ECO:0000313" key="4">
    <source>
        <dbReference type="Proteomes" id="UP000253562"/>
    </source>
</evidence>
<feature type="transmembrane region" description="Helical" evidence="2">
    <location>
        <begin position="28"/>
        <end position="44"/>
    </location>
</feature>